<dbReference type="InterPro" id="IPR041578">
    <property type="entry name" value="PIN_8"/>
</dbReference>
<reference evidence="2" key="1">
    <citation type="submission" date="2023-03" db="EMBL/GenBank/DDBJ databases">
        <authorList>
            <person name="Shen W."/>
            <person name="Cai J."/>
        </authorList>
    </citation>
    <scope>NUCLEOTIDE SEQUENCE</scope>
    <source>
        <strain evidence="2">K72-2</strain>
    </source>
</reference>
<accession>A0AAW8UNR8</accession>
<dbReference type="Proteomes" id="UP001268896">
    <property type="component" value="Unassembled WGS sequence"/>
</dbReference>
<evidence type="ECO:0000313" key="3">
    <source>
        <dbReference type="Proteomes" id="UP001268896"/>
    </source>
</evidence>
<protein>
    <submittedName>
        <fullName evidence="2">PIN-like domain-containing protein</fullName>
    </submittedName>
</protein>
<name>A0AAW8UNR8_ENTCA</name>
<organism evidence="2 3">
    <name type="scientific">Enterococcus casseliflavus</name>
    <name type="common">Enterococcus flavescens</name>
    <dbReference type="NCBI Taxonomy" id="37734"/>
    <lineage>
        <taxon>Bacteria</taxon>
        <taxon>Bacillati</taxon>
        <taxon>Bacillota</taxon>
        <taxon>Bacilli</taxon>
        <taxon>Lactobacillales</taxon>
        <taxon>Enterococcaceae</taxon>
        <taxon>Enterococcus</taxon>
    </lineage>
</organism>
<evidence type="ECO:0000259" key="1">
    <source>
        <dbReference type="Pfam" id="PF18476"/>
    </source>
</evidence>
<comment type="caution">
    <text evidence="2">The sequence shown here is derived from an EMBL/GenBank/DDBJ whole genome shotgun (WGS) entry which is preliminary data.</text>
</comment>
<dbReference type="EMBL" id="JARQDV010000018">
    <property type="protein sequence ID" value="MDT2966122.1"/>
    <property type="molecule type" value="Genomic_DNA"/>
</dbReference>
<dbReference type="Pfam" id="PF18476">
    <property type="entry name" value="PIN_8"/>
    <property type="match status" value="1"/>
</dbReference>
<proteinExistence type="predicted"/>
<gene>
    <name evidence="2" type="ORF">P7I32_16195</name>
</gene>
<feature type="domain" description="PIN like" evidence="1">
    <location>
        <begin position="24"/>
        <end position="265"/>
    </location>
</feature>
<sequence length="445" mass="52500">MKEMFSVFYEKEKVNFDNLDESIVIVLDANVLLNFFRYSEVSKKKLLDALRKVRGNLFVPYQAALEYHFSRQVVNSSNKTNKETLSKELKSAKELFQKKVAESIAKYGTSIRSLDEEEIQKEVVKEFTNKLDHFWADFSTNDLVKETSLIEDNSDTLNKIARVLEGKVGNRLTNIDEIEKEGSERFKNLVPPGYEDDVPEKDEVRVFGDYKYNKKYGDLIIWKEIINFCNDNANIKHVILLTDDAKDDWIYKVSKREKIGIRVELKQELIEKTGAKIDIIKTATFLSNVTNQKNIIKKLELTDLEKELRYNKKYYEEKMDITKDNNYYKILENNTRKNTENSISDMFSVTNYKLLSGARSEADFDDLITIFEYEYQLYENKVNNWLNVFSKKSLEYFELKDEYSRIGRLYVKYKKSVTNSEKLSFIEDIIFKVERSSVYRRLSAY</sequence>
<evidence type="ECO:0000313" key="2">
    <source>
        <dbReference type="EMBL" id="MDT2966122.1"/>
    </source>
</evidence>
<dbReference type="AlphaFoldDB" id="A0AAW8UNR8"/>
<dbReference type="RefSeq" id="WP_311904616.1">
    <property type="nucleotide sequence ID" value="NZ_JARQDV010000018.1"/>
</dbReference>